<name>F0W0I5_9STRA</name>
<feature type="domain" description="Trichohyalin-plectin-homology" evidence="4">
    <location>
        <begin position="97"/>
        <end position="442"/>
    </location>
</feature>
<feature type="region of interest" description="Disordered" evidence="3">
    <location>
        <begin position="1"/>
        <end position="66"/>
    </location>
</feature>
<dbReference type="AlphaFoldDB" id="F0W0I5"/>
<feature type="compositionally biased region" description="Basic and acidic residues" evidence="3">
    <location>
        <begin position="206"/>
        <end position="217"/>
    </location>
</feature>
<dbReference type="PANTHER" id="PTHR28663">
    <property type="entry name" value="COILED-COIL DOMAIN-CONTAINING PROTEIN 173"/>
    <property type="match status" value="1"/>
</dbReference>
<organism evidence="5">
    <name type="scientific">Albugo laibachii Nc14</name>
    <dbReference type="NCBI Taxonomy" id="890382"/>
    <lineage>
        <taxon>Eukaryota</taxon>
        <taxon>Sar</taxon>
        <taxon>Stramenopiles</taxon>
        <taxon>Oomycota</taxon>
        <taxon>Peronosporomycetes</taxon>
        <taxon>Albuginales</taxon>
        <taxon>Albuginaceae</taxon>
        <taxon>Albugo</taxon>
    </lineage>
</organism>
<proteinExistence type="predicted"/>
<keyword evidence="1 2" id="KW-0175">Coiled coil</keyword>
<feature type="coiled-coil region" evidence="2">
    <location>
        <begin position="359"/>
        <end position="395"/>
    </location>
</feature>
<evidence type="ECO:0000256" key="2">
    <source>
        <dbReference type="SAM" id="Coils"/>
    </source>
</evidence>
<evidence type="ECO:0000313" key="5">
    <source>
        <dbReference type="EMBL" id="CCA14557.1"/>
    </source>
</evidence>
<dbReference type="EMBL" id="FR824049">
    <property type="protein sequence ID" value="CCA14557.1"/>
    <property type="molecule type" value="Genomic_DNA"/>
</dbReference>
<protein>
    <submittedName>
        <fullName evidence="5">Uncharacterized protein AlNc14C4G627</fullName>
    </submittedName>
</protein>
<dbReference type="InterPro" id="IPR039986">
    <property type="entry name" value="CFAP210"/>
</dbReference>
<accession>F0W0I5</accession>
<sequence length="468" mass="56554">MANATKLSFRDYQRITGTISPPVPSDKETKRLELKQKSTDRYSQWPNTLDAMRQKRDRWKKDKEDREEKVRLRMDEEEKQIQTRVRTKQIERANQLIYEQTDRMKTLRSKELLTDVLYHRQFQELEKKQIENQNEAIENAYAFKVFQDICESEQKDLEKKKINTQERTELAKLQREQLEEYKQRYIDTLNQEKREGEKLAAKVNEELQREQQVENERKRRMKQASEDTQSTNAQLRALRQAEKEKERLEDVKREEDALKKHQRIARGENMQRMKFEQKQARKQRMIDLATQNLVKLEQKNDERILNQFNEVREKEEKELQDRADRRAADLEAIHRSRQQQLDFKAKDRLQERQEAKELMRDWEIYGQELERQLREEKEEERRNHLRIAIEQKKQADARRTLLSEDEQLSLLNEKLSLQKIKISDARFRGIATKSIQEAKQRGMENVYPLQKALVEDCIDLLPASGFRI</sequence>
<reference evidence="5" key="1">
    <citation type="journal article" date="2011" name="PLoS Biol.">
        <title>Gene gain and loss during evolution of obligate parasitism in the white rust pathogen of Arabidopsis thaliana.</title>
        <authorList>
            <person name="Kemen E."/>
            <person name="Gardiner A."/>
            <person name="Schultz-Larsen T."/>
            <person name="Kemen A.C."/>
            <person name="Balmuth A.L."/>
            <person name="Robert-Seilaniantz A."/>
            <person name="Bailey K."/>
            <person name="Holub E."/>
            <person name="Studholme D.J."/>
            <person name="Maclean D."/>
            <person name="Jones J.D."/>
        </authorList>
    </citation>
    <scope>NUCLEOTIDE SEQUENCE</scope>
</reference>
<reference evidence="5" key="2">
    <citation type="submission" date="2011-02" db="EMBL/GenBank/DDBJ databases">
        <authorList>
            <person name="MacLean D."/>
        </authorList>
    </citation>
    <scope>NUCLEOTIDE SEQUENCE</scope>
</reference>
<dbReference type="PANTHER" id="PTHR28663:SF1">
    <property type="entry name" value="CILIA- AND FLAGELLA- ASSOCIATED PROTEIN 210"/>
    <property type="match status" value="1"/>
</dbReference>
<evidence type="ECO:0000256" key="3">
    <source>
        <dbReference type="SAM" id="MobiDB-lite"/>
    </source>
</evidence>
<evidence type="ECO:0000256" key="1">
    <source>
        <dbReference type="ARBA" id="ARBA00023054"/>
    </source>
</evidence>
<gene>
    <name evidence="5" type="primary">AlNc14C4G627</name>
    <name evidence="5" type="ORF">ALNC14_007000</name>
</gene>
<evidence type="ECO:0000259" key="4">
    <source>
        <dbReference type="Pfam" id="PF13868"/>
    </source>
</evidence>
<feature type="region of interest" description="Disordered" evidence="3">
    <location>
        <begin position="206"/>
        <end position="233"/>
    </location>
</feature>
<dbReference type="InterPro" id="IPR043597">
    <property type="entry name" value="TPH_dom"/>
</dbReference>
<feature type="compositionally biased region" description="Basic and acidic residues" evidence="3">
    <location>
        <begin position="25"/>
        <end position="40"/>
    </location>
</feature>
<dbReference type="HOGENOM" id="CLU_036492_2_0_1"/>
<dbReference type="Pfam" id="PF13868">
    <property type="entry name" value="TPH"/>
    <property type="match status" value="1"/>
</dbReference>